<evidence type="ECO:0000256" key="6">
    <source>
        <dbReference type="ARBA" id="ARBA00023136"/>
    </source>
</evidence>
<evidence type="ECO:0000256" key="3">
    <source>
        <dbReference type="ARBA" id="ARBA00022679"/>
    </source>
</evidence>
<organism evidence="9 10">
    <name type="scientific">Gossypium raimondii</name>
    <name type="common">Peruvian cotton</name>
    <name type="synonym">Gossypium klotzschianum subsp. raimondii</name>
    <dbReference type="NCBI Taxonomy" id="29730"/>
    <lineage>
        <taxon>Eukaryota</taxon>
        <taxon>Viridiplantae</taxon>
        <taxon>Streptophyta</taxon>
        <taxon>Embryophyta</taxon>
        <taxon>Tracheophyta</taxon>
        <taxon>Spermatophyta</taxon>
        <taxon>Magnoliopsida</taxon>
        <taxon>eudicotyledons</taxon>
        <taxon>Gunneridae</taxon>
        <taxon>Pentapetalae</taxon>
        <taxon>rosids</taxon>
        <taxon>malvids</taxon>
        <taxon>Malvales</taxon>
        <taxon>Malvaceae</taxon>
        <taxon>Malvoideae</taxon>
        <taxon>Gossypium</taxon>
    </lineage>
</organism>
<keyword evidence="2" id="KW-0328">Glycosyltransferase</keyword>
<evidence type="ECO:0000256" key="1">
    <source>
        <dbReference type="ARBA" id="ARBA00004308"/>
    </source>
</evidence>
<dbReference type="GO" id="GO:0016020">
    <property type="term" value="C:membrane"/>
    <property type="evidence" value="ECO:0007669"/>
    <property type="project" value="InterPro"/>
</dbReference>
<feature type="binding site" evidence="8">
    <location>
        <position position="85"/>
    </location>
    <ligand>
        <name>UDP-alpha-D-glucose</name>
        <dbReference type="ChEBI" id="CHEBI:58885"/>
    </ligand>
</feature>
<keyword evidence="7" id="KW-0961">Cell wall biogenesis/degradation</keyword>
<dbReference type="Pfam" id="PF03552">
    <property type="entry name" value="Cellulose_synt"/>
    <property type="match status" value="1"/>
</dbReference>
<keyword evidence="5" id="KW-1133">Transmembrane helix</keyword>
<evidence type="ECO:0000256" key="4">
    <source>
        <dbReference type="ARBA" id="ARBA00022692"/>
    </source>
</evidence>
<keyword evidence="4" id="KW-0812">Transmembrane</keyword>
<sequence length="193" mass="22201">MPISLSLYNPFLTSETTTKRWVWVGMYVDELRLSFYFFITVIVKWNPTFCYTFEDKLSFKPSSVQRTSIDRSGHSFFAFANPRLEPPIMVISIVLFVMAYDYPPKKLSVYLFHGGCSNLTFYALLEASHFVELWILFCKKLKVEPTSLEAYFQTTLELVDDSVIPKIKGNEVNGGGKSDKGGEEGQARDFYFI</sequence>
<evidence type="ECO:0000313" key="9">
    <source>
        <dbReference type="EMBL" id="MBA0601012.1"/>
    </source>
</evidence>
<keyword evidence="3" id="KW-0808">Transferase</keyword>
<name>A0A7J8QIR4_GOSRA</name>
<evidence type="ECO:0000313" key="10">
    <source>
        <dbReference type="Proteomes" id="UP000593578"/>
    </source>
</evidence>
<proteinExistence type="predicted"/>
<dbReference type="AlphaFoldDB" id="A0A7J8QIR4"/>
<comment type="subcellular location">
    <subcellularLocation>
        <location evidence="1">Endomembrane system</location>
    </subcellularLocation>
</comment>
<dbReference type="EMBL" id="JABEZZ010000012">
    <property type="protein sequence ID" value="MBA0601012.1"/>
    <property type="molecule type" value="Genomic_DNA"/>
</dbReference>
<dbReference type="GO" id="GO:0012505">
    <property type="term" value="C:endomembrane system"/>
    <property type="evidence" value="ECO:0007669"/>
    <property type="project" value="UniProtKB-SubCell"/>
</dbReference>
<dbReference type="Proteomes" id="UP000593578">
    <property type="component" value="Unassembled WGS sequence"/>
</dbReference>
<dbReference type="GO" id="GO:0016760">
    <property type="term" value="F:cellulose synthase (UDP-forming) activity"/>
    <property type="evidence" value="ECO:0007669"/>
    <property type="project" value="InterPro"/>
</dbReference>
<evidence type="ECO:0000256" key="5">
    <source>
        <dbReference type="ARBA" id="ARBA00022989"/>
    </source>
</evidence>
<accession>A0A7J8QIR4</accession>
<reference evidence="9 10" key="1">
    <citation type="journal article" date="2019" name="Genome Biol. Evol.">
        <title>Insights into the evolution of the New World diploid cottons (Gossypium, subgenus Houzingenia) based on genome sequencing.</title>
        <authorList>
            <person name="Grover C.E."/>
            <person name="Arick M.A. 2nd"/>
            <person name="Thrash A."/>
            <person name="Conover J.L."/>
            <person name="Sanders W.S."/>
            <person name="Peterson D.G."/>
            <person name="Frelichowski J.E."/>
            <person name="Scheffler J.A."/>
            <person name="Scheffler B.E."/>
            <person name="Wendel J.F."/>
        </authorList>
    </citation>
    <scope>NUCLEOTIDE SEQUENCE [LARGE SCALE GENOMIC DNA]</scope>
    <source>
        <strain evidence="9">8</strain>
        <tissue evidence="9">Leaf</tissue>
    </source>
</reference>
<dbReference type="PANTHER" id="PTHR13301">
    <property type="entry name" value="X-BOX TRANSCRIPTION FACTOR-RELATED"/>
    <property type="match status" value="1"/>
</dbReference>
<dbReference type="GO" id="GO:0071555">
    <property type="term" value="P:cell wall organization"/>
    <property type="evidence" value="ECO:0007669"/>
    <property type="project" value="UniProtKB-KW"/>
</dbReference>
<gene>
    <name evidence="9" type="ORF">Gorai_004205</name>
</gene>
<comment type="caution">
    <text evidence="9">The sequence shown here is derived from an EMBL/GenBank/DDBJ whole genome shotgun (WGS) entry which is preliminary data.</text>
</comment>
<evidence type="ECO:0000256" key="8">
    <source>
        <dbReference type="PIRSR" id="PIRSR605150-2"/>
    </source>
</evidence>
<evidence type="ECO:0000256" key="7">
    <source>
        <dbReference type="ARBA" id="ARBA00023316"/>
    </source>
</evidence>
<protein>
    <submittedName>
        <fullName evidence="9">Uncharacterized protein</fullName>
    </submittedName>
</protein>
<dbReference type="InterPro" id="IPR005150">
    <property type="entry name" value="Cellulose_synth"/>
</dbReference>
<evidence type="ECO:0000256" key="2">
    <source>
        <dbReference type="ARBA" id="ARBA00022676"/>
    </source>
</evidence>
<dbReference type="GO" id="GO:0030244">
    <property type="term" value="P:cellulose biosynthetic process"/>
    <property type="evidence" value="ECO:0007669"/>
    <property type="project" value="InterPro"/>
</dbReference>
<keyword evidence="6" id="KW-0472">Membrane</keyword>